<name>A0A380TI83_9ZZZZ</name>
<dbReference type="PROSITE" id="PS50005">
    <property type="entry name" value="TPR"/>
    <property type="match status" value="3"/>
</dbReference>
<feature type="transmembrane region" description="Helical" evidence="4">
    <location>
        <begin position="127"/>
        <end position="146"/>
    </location>
</feature>
<dbReference type="PANTHER" id="PTHR44943:SF8">
    <property type="entry name" value="TPR REPEAT-CONTAINING PROTEIN MJ0263"/>
    <property type="match status" value="1"/>
</dbReference>
<dbReference type="InterPro" id="IPR051685">
    <property type="entry name" value="Ycf3/AcsC/BcsC/TPR_MFPF"/>
</dbReference>
<keyword evidence="4" id="KW-0472">Membrane</keyword>
<dbReference type="Pfam" id="PF13432">
    <property type="entry name" value="TPR_16"/>
    <property type="match status" value="1"/>
</dbReference>
<keyword evidence="3" id="KW-0175">Coiled coil</keyword>
<accession>A0A380TI83</accession>
<keyword evidence="4" id="KW-1133">Transmembrane helix</keyword>
<dbReference type="SUPFAM" id="SSF48452">
    <property type="entry name" value="TPR-like"/>
    <property type="match status" value="3"/>
</dbReference>
<dbReference type="InterPro" id="IPR011990">
    <property type="entry name" value="TPR-like_helical_dom_sf"/>
</dbReference>
<proteinExistence type="predicted"/>
<gene>
    <name evidence="5" type="ORF">DF3PB_4290001</name>
</gene>
<sequence length="872" mass="97134">MLFVYFQPIVKVAGVGWGMTAPNNSGLSDEQHRLALSDTPPLKPKSTTALRIWAFAFKAVLRRFFNRIRNALARMQVASAEAAEAQARLAQEQVKFEYEVAQLKATRVHIRHEKAQLESAHLQTFRASLLLIFFVATFAGVGWVIFREMNRSAILVEGFGIPPELAEQGYTPTVVASRVRDQMRKTLDAAALSGVQTESKEDRLDATVPVAGMSLQTIVAYLRQALGVPVERVAGDITFVTKPPPTVTGKDKDPCLESAGARFIRLVIRYSDSKKVRTDVVTCAEGEVESLIERGGEKAAYLTDPLMYAQYIFQSETDAKSERFTGTARAVETAITQSQGLAKVVAYSLKAQMLAQQKRFDEAIVSLGEADAIPMPPWNKGALRVQRGDLEASRGNKNSAAEQYEQALSDNISVDLTVEVGEKLWELDRKKEAIEALRLANASPSMTFGLRIRLGDALVKAALWNEAADAYERAYDSSATYEELRQWGRKLYVVGRGDEAERRLRQRYGGKTADSNNSADQTSAQNHLILGDLLGFSLERWEAALDEYRSAIPADEVGARRGEAAALYNLGRYSEALAAAQRAVELHPNDAFALGRGASSLLRIGQLSEALVQFDRAERISPEDDWNAEGKLETLEKLHRYADAERFAARRVSASGDWLLKSGRELHYLGRYSEAIDKYRRLVQVSPPSEFDLLFVRNDWAKSLISLEQFDSAIATLQDGGICLLCSFQLGRAYFHANRLNEATETFKQEIRSWGPRSVIWLAVANPGAPQDLRALAPEIDLNTWPGPILRLFMGELSPDDLLEAAADDVEWRAQEKACESHFYIGEYYLQRKDTGAAVEAFRRAITTDVRYLEEYDDAQLELKRLFAPPPL</sequence>
<keyword evidence="1" id="KW-0677">Repeat</keyword>
<dbReference type="Gene3D" id="1.25.40.10">
    <property type="entry name" value="Tetratricopeptide repeat domain"/>
    <property type="match status" value="3"/>
</dbReference>
<reference evidence="5" key="1">
    <citation type="submission" date="2018-07" db="EMBL/GenBank/DDBJ databases">
        <authorList>
            <person name="Quirk P.G."/>
            <person name="Krulwich T.A."/>
        </authorList>
    </citation>
    <scope>NUCLEOTIDE SEQUENCE</scope>
</reference>
<organism evidence="5">
    <name type="scientific">metagenome</name>
    <dbReference type="NCBI Taxonomy" id="256318"/>
    <lineage>
        <taxon>unclassified sequences</taxon>
        <taxon>metagenomes</taxon>
    </lineage>
</organism>
<dbReference type="PANTHER" id="PTHR44943">
    <property type="entry name" value="CELLULOSE SYNTHASE OPERON PROTEIN C"/>
    <property type="match status" value="1"/>
</dbReference>
<keyword evidence="2" id="KW-0802">TPR repeat</keyword>
<evidence type="ECO:0000256" key="1">
    <source>
        <dbReference type="ARBA" id="ARBA00022737"/>
    </source>
</evidence>
<keyword evidence="4" id="KW-0812">Transmembrane</keyword>
<feature type="coiled-coil region" evidence="3">
    <location>
        <begin position="68"/>
        <end position="95"/>
    </location>
</feature>
<protein>
    <recommendedName>
        <fullName evidence="6">Tetratricopeptide repeat protein</fullName>
    </recommendedName>
</protein>
<dbReference type="AlphaFoldDB" id="A0A380TI83"/>
<evidence type="ECO:0000256" key="4">
    <source>
        <dbReference type="SAM" id="Phobius"/>
    </source>
</evidence>
<evidence type="ECO:0000313" key="5">
    <source>
        <dbReference type="EMBL" id="SUS07403.1"/>
    </source>
</evidence>
<dbReference type="InterPro" id="IPR019734">
    <property type="entry name" value="TPR_rpt"/>
</dbReference>
<dbReference type="EMBL" id="UIDG01000367">
    <property type="protein sequence ID" value="SUS07403.1"/>
    <property type="molecule type" value="Genomic_DNA"/>
</dbReference>
<evidence type="ECO:0000256" key="2">
    <source>
        <dbReference type="ARBA" id="ARBA00022803"/>
    </source>
</evidence>
<dbReference type="SMART" id="SM00028">
    <property type="entry name" value="TPR"/>
    <property type="match status" value="6"/>
</dbReference>
<evidence type="ECO:0000256" key="3">
    <source>
        <dbReference type="SAM" id="Coils"/>
    </source>
</evidence>
<evidence type="ECO:0008006" key="6">
    <source>
        <dbReference type="Google" id="ProtNLM"/>
    </source>
</evidence>